<proteinExistence type="predicted"/>
<dbReference type="EMBL" id="VLPL01000007">
    <property type="protein sequence ID" value="TSJ41527.1"/>
    <property type="molecule type" value="Genomic_DNA"/>
</dbReference>
<dbReference type="AlphaFoldDB" id="A0A556MNI8"/>
<gene>
    <name evidence="1" type="ORF">FO442_13765</name>
</gene>
<sequence>MKRIIILSVGTATPKVIKAISEAFEINQELLFKILYNAPAVFLDNAEEALAEKASTILTELGLEVLIQSTDEEVPLPTESLDLSVHINDPVKLSTVNKQLSEFLGCNESESLQLLLNEPSVVLGGVSMATAESLQKRIDAEVIASNPKMDLYTIEFTAESESDRLKLINLIANQEITIPKGETKWVRNLTYEQMNQFLTRHRSKHEVKIYNQSYARFRILLENFDLTNTSQTEFLVNEIGMPVEVLAEIHTNLPVLLDESVNYGILQEKLAWYKQAGLTCSEEQIPFGKYVISVSNITDSGKAREILSKFYKDVNLDKLTDVWKAPMPLGGTVSRLLEKQLETIGCEIEYEY</sequence>
<evidence type="ECO:0000313" key="1">
    <source>
        <dbReference type="EMBL" id="TSJ41527.1"/>
    </source>
</evidence>
<comment type="caution">
    <text evidence="1">The sequence shown here is derived from an EMBL/GenBank/DDBJ whole genome shotgun (WGS) entry which is preliminary data.</text>
</comment>
<reference evidence="1 2" key="1">
    <citation type="submission" date="2019-07" db="EMBL/GenBank/DDBJ databases">
        <authorList>
            <person name="Huq M.A."/>
        </authorList>
    </citation>
    <scope>NUCLEOTIDE SEQUENCE [LARGE SCALE GENOMIC DNA]</scope>
    <source>
        <strain evidence="1 2">MAH-3</strain>
    </source>
</reference>
<organism evidence="1 2">
    <name type="scientific">Fluviicola chungangensis</name>
    <dbReference type="NCBI Taxonomy" id="2597671"/>
    <lineage>
        <taxon>Bacteria</taxon>
        <taxon>Pseudomonadati</taxon>
        <taxon>Bacteroidota</taxon>
        <taxon>Flavobacteriia</taxon>
        <taxon>Flavobacteriales</taxon>
        <taxon>Crocinitomicaceae</taxon>
        <taxon>Fluviicola</taxon>
    </lineage>
</organism>
<dbReference type="OrthoDB" id="1185450at2"/>
<dbReference type="Proteomes" id="UP000316008">
    <property type="component" value="Unassembled WGS sequence"/>
</dbReference>
<protein>
    <submittedName>
        <fullName evidence="1">Uncharacterized protein</fullName>
    </submittedName>
</protein>
<accession>A0A556MNI8</accession>
<evidence type="ECO:0000313" key="2">
    <source>
        <dbReference type="Proteomes" id="UP000316008"/>
    </source>
</evidence>
<keyword evidence="2" id="KW-1185">Reference proteome</keyword>
<name>A0A556MNI8_9FLAO</name>
<dbReference type="RefSeq" id="WP_144333788.1">
    <property type="nucleotide sequence ID" value="NZ_VLPL01000007.1"/>
</dbReference>